<dbReference type="PANTHER" id="PTHR43798">
    <property type="entry name" value="MONOACYLGLYCEROL LIPASE"/>
    <property type="match status" value="1"/>
</dbReference>
<dbReference type="PATRIC" id="fig|135826.4.peg.1087"/>
<comment type="caution">
    <text evidence="3">The sequence shown here is derived from an EMBL/GenBank/DDBJ whole genome shotgun (WGS) entry which is preliminary data.</text>
</comment>
<dbReference type="GO" id="GO:0016787">
    <property type="term" value="F:hydrolase activity"/>
    <property type="evidence" value="ECO:0007669"/>
    <property type="project" value="UniProtKB-KW"/>
</dbReference>
<dbReference type="STRING" id="135826.KP77_10920"/>
<dbReference type="InterPro" id="IPR000073">
    <property type="entry name" value="AB_hydrolase_1"/>
</dbReference>
<dbReference type="PANTHER" id="PTHR43798:SF31">
    <property type="entry name" value="AB HYDROLASE SUPERFAMILY PROTEIN YCLE"/>
    <property type="match status" value="1"/>
</dbReference>
<evidence type="ECO:0000259" key="2">
    <source>
        <dbReference type="Pfam" id="PF00561"/>
    </source>
</evidence>
<dbReference type="EMBL" id="JXRQ01000015">
    <property type="protein sequence ID" value="KIL51580.1"/>
    <property type="molecule type" value="Genomic_DNA"/>
</dbReference>
<dbReference type="Gene3D" id="3.40.50.1820">
    <property type="entry name" value="alpha/beta hydrolase"/>
    <property type="match status" value="1"/>
</dbReference>
<keyword evidence="4" id="KW-1185">Reference proteome</keyword>
<dbReference type="Proteomes" id="UP000031950">
    <property type="component" value="Unassembled WGS sequence"/>
</dbReference>
<name>A0A0C2RMW0_9BACL</name>
<gene>
    <name evidence="3" type="ORF">KP77_10920</name>
</gene>
<dbReference type="Pfam" id="PF00561">
    <property type="entry name" value="Abhydrolase_1"/>
    <property type="match status" value="1"/>
</dbReference>
<dbReference type="AlphaFoldDB" id="A0A0C2RMW0"/>
<evidence type="ECO:0000313" key="4">
    <source>
        <dbReference type="Proteomes" id="UP000031950"/>
    </source>
</evidence>
<evidence type="ECO:0000313" key="3">
    <source>
        <dbReference type="EMBL" id="KIL51580.1"/>
    </source>
</evidence>
<dbReference type="InterPro" id="IPR050266">
    <property type="entry name" value="AB_hydrolase_sf"/>
</dbReference>
<keyword evidence="1 3" id="KW-0378">Hydrolase</keyword>
<accession>A0A0C2RMW0</accession>
<dbReference type="RefSeq" id="WP_041121682.1">
    <property type="nucleotide sequence ID" value="NZ_JXRQ01000015.1"/>
</dbReference>
<dbReference type="SUPFAM" id="SSF53474">
    <property type="entry name" value="alpha/beta-Hydrolases"/>
    <property type="match status" value="1"/>
</dbReference>
<feature type="domain" description="AB hydrolase-1" evidence="2">
    <location>
        <begin position="30"/>
        <end position="233"/>
    </location>
</feature>
<protein>
    <submittedName>
        <fullName evidence="3">Alpha/beta hydrolase</fullName>
    </submittedName>
</protein>
<dbReference type="OrthoDB" id="9805423at2"/>
<proteinExistence type="predicted"/>
<dbReference type="InterPro" id="IPR029058">
    <property type="entry name" value="AB_hydrolase_fold"/>
</dbReference>
<organism evidence="3 4">
    <name type="scientific">Jeotgalibacillus alimentarius</name>
    <dbReference type="NCBI Taxonomy" id="135826"/>
    <lineage>
        <taxon>Bacteria</taxon>
        <taxon>Bacillati</taxon>
        <taxon>Bacillota</taxon>
        <taxon>Bacilli</taxon>
        <taxon>Bacillales</taxon>
        <taxon>Caryophanaceae</taxon>
        <taxon>Jeotgalibacillus</taxon>
    </lineage>
</organism>
<evidence type="ECO:0000256" key="1">
    <source>
        <dbReference type="ARBA" id="ARBA00022801"/>
    </source>
</evidence>
<reference evidence="3 4" key="1">
    <citation type="submission" date="2015-01" db="EMBL/GenBank/DDBJ databases">
        <title>Genome sequence of Jeotgalibacillus alimentarius.</title>
        <authorList>
            <person name="Goh K.M."/>
            <person name="Chan K.-G."/>
            <person name="Yaakop A.S."/>
            <person name="Ee R."/>
            <person name="Gan H.M."/>
            <person name="Chan C.S."/>
        </authorList>
    </citation>
    <scope>NUCLEOTIDE SEQUENCE [LARGE SCALE GENOMIC DNA]</scope>
    <source>
        <strain evidence="3 4">YKJ-13</strain>
    </source>
</reference>
<dbReference type="GO" id="GO:0016020">
    <property type="term" value="C:membrane"/>
    <property type="evidence" value="ECO:0007669"/>
    <property type="project" value="TreeGrafter"/>
</dbReference>
<sequence length="253" mass="28701">MPILDVNGCNLYYSVKGEGVLIVFIHPPVLTSFNFHYQLEELSQSFKVITFDIRGHGESQYSKKTVTYPLIVEDIKHLLDHLNINKAFICGYSTGGSIVLEYLLNSSDRALGGIVIGGMSEVNTFNLKGKINLGAFLAAKGAVPLLAFAISWGNCNKRKLFLKLDQEARKGNKRNIEQYFRYSLHYNCTRQLNKIDLPILLVYGSKDKSFYSYARILHKKLPRNKLIFFNAKHQIPTKAATELNEMISQFVKT</sequence>